<evidence type="ECO:0000256" key="4">
    <source>
        <dbReference type="ARBA" id="ARBA00022989"/>
    </source>
</evidence>
<feature type="transmembrane region" description="Helical" evidence="6">
    <location>
        <begin position="107"/>
        <end position="123"/>
    </location>
</feature>
<accession>A0ABV5YV48</accession>
<comment type="caution">
    <text evidence="7">The sequence shown here is derived from an EMBL/GenBank/DDBJ whole genome shotgun (WGS) entry which is preliminary data.</text>
</comment>
<dbReference type="SUPFAM" id="SSF103473">
    <property type="entry name" value="MFS general substrate transporter"/>
    <property type="match status" value="1"/>
</dbReference>
<feature type="transmembrane region" description="Helical" evidence="6">
    <location>
        <begin position="48"/>
        <end position="72"/>
    </location>
</feature>
<evidence type="ECO:0000256" key="3">
    <source>
        <dbReference type="ARBA" id="ARBA00022692"/>
    </source>
</evidence>
<dbReference type="PANTHER" id="PTHR23513">
    <property type="entry name" value="INTEGRAL MEMBRANE EFFLUX PROTEIN-RELATED"/>
    <property type="match status" value="1"/>
</dbReference>
<keyword evidence="2" id="KW-1003">Cell membrane</keyword>
<proteinExistence type="predicted"/>
<gene>
    <name evidence="7" type="ORF">ACFFNX_43105</name>
</gene>
<keyword evidence="4 6" id="KW-1133">Transmembrane helix</keyword>
<dbReference type="InterPro" id="IPR036259">
    <property type="entry name" value="MFS_trans_sf"/>
</dbReference>
<protein>
    <submittedName>
        <fullName evidence="7">MFS transporter</fullName>
    </submittedName>
</protein>
<evidence type="ECO:0000256" key="2">
    <source>
        <dbReference type="ARBA" id="ARBA00022475"/>
    </source>
</evidence>
<dbReference type="PANTHER" id="PTHR23513:SF6">
    <property type="entry name" value="MAJOR FACILITATOR SUPERFAMILY ASSOCIATED DOMAIN-CONTAINING PROTEIN"/>
    <property type="match status" value="1"/>
</dbReference>
<sequence>MTRVLRAGVRRPAAYVRVVASSGTANLGDGIREVALPLLAAAITRDTLLVGGLTACAYAPWLLLSMPIGALVDRGRPELFLFGAGAARCVLLTVLSVDLLAGDRSLVLLYCVAFLLGVGEAAYDNASQSLIPRVVADEDLEKANGALVTAERLGEDLAGPAVGGVLFTVSTALPFVVNAVTLGLGTALVAGVRTPPPAGDGARPVRGLLRDAGAGMRWLWRADLVRGVI</sequence>
<feature type="non-terminal residue" evidence="7">
    <location>
        <position position="229"/>
    </location>
</feature>
<evidence type="ECO:0000256" key="1">
    <source>
        <dbReference type="ARBA" id="ARBA00004651"/>
    </source>
</evidence>
<name>A0ABV5YV48_9ACTN</name>
<dbReference type="EMBL" id="JBHLZP010000606">
    <property type="protein sequence ID" value="MFB9838958.1"/>
    <property type="molecule type" value="Genomic_DNA"/>
</dbReference>
<keyword evidence="8" id="KW-1185">Reference proteome</keyword>
<evidence type="ECO:0000313" key="8">
    <source>
        <dbReference type="Proteomes" id="UP001589627"/>
    </source>
</evidence>
<reference evidence="7 8" key="1">
    <citation type="submission" date="2024-09" db="EMBL/GenBank/DDBJ databases">
        <authorList>
            <person name="Sun Q."/>
            <person name="Mori K."/>
        </authorList>
    </citation>
    <scope>NUCLEOTIDE SEQUENCE [LARGE SCALE GENOMIC DNA]</scope>
    <source>
        <strain evidence="7 8">TBRC 0563</strain>
    </source>
</reference>
<dbReference type="InterPro" id="IPR011701">
    <property type="entry name" value="MFS"/>
</dbReference>
<dbReference type="RefSeq" id="WP_378212039.1">
    <property type="nucleotide sequence ID" value="NZ_JBHLZP010000606.1"/>
</dbReference>
<comment type="subcellular location">
    <subcellularLocation>
        <location evidence="1">Cell membrane</location>
        <topology evidence="1">Multi-pass membrane protein</topology>
    </subcellularLocation>
</comment>
<organism evidence="7 8">
    <name type="scientific">Actinoallomurus acaciae</name>
    <dbReference type="NCBI Taxonomy" id="502577"/>
    <lineage>
        <taxon>Bacteria</taxon>
        <taxon>Bacillati</taxon>
        <taxon>Actinomycetota</taxon>
        <taxon>Actinomycetes</taxon>
        <taxon>Streptosporangiales</taxon>
        <taxon>Thermomonosporaceae</taxon>
        <taxon>Actinoallomurus</taxon>
    </lineage>
</organism>
<evidence type="ECO:0000313" key="7">
    <source>
        <dbReference type="EMBL" id="MFB9838958.1"/>
    </source>
</evidence>
<keyword evidence="5 6" id="KW-0472">Membrane</keyword>
<evidence type="ECO:0000256" key="6">
    <source>
        <dbReference type="SAM" id="Phobius"/>
    </source>
</evidence>
<feature type="transmembrane region" description="Helical" evidence="6">
    <location>
        <begin position="79"/>
        <end position="101"/>
    </location>
</feature>
<evidence type="ECO:0000256" key="5">
    <source>
        <dbReference type="ARBA" id="ARBA00023136"/>
    </source>
</evidence>
<dbReference type="Proteomes" id="UP001589627">
    <property type="component" value="Unassembled WGS sequence"/>
</dbReference>
<keyword evidence="3 6" id="KW-0812">Transmembrane</keyword>
<dbReference type="Pfam" id="PF07690">
    <property type="entry name" value="MFS_1"/>
    <property type="match status" value="1"/>
</dbReference>
<dbReference type="Gene3D" id="1.20.1250.20">
    <property type="entry name" value="MFS general substrate transporter like domains"/>
    <property type="match status" value="1"/>
</dbReference>